<evidence type="ECO:0000256" key="4">
    <source>
        <dbReference type="ARBA" id="ARBA00023002"/>
    </source>
</evidence>
<comment type="cofactor">
    <cofactor evidence="1">
        <name>Fe cation</name>
        <dbReference type="ChEBI" id="CHEBI:24875"/>
    </cofactor>
</comment>
<dbReference type="AlphaFoldDB" id="A0A1X1TR24"/>
<dbReference type="SUPFAM" id="SSF55961">
    <property type="entry name" value="Bet v1-like"/>
    <property type="match status" value="1"/>
</dbReference>
<evidence type="ECO:0000256" key="1">
    <source>
        <dbReference type="ARBA" id="ARBA00001962"/>
    </source>
</evidence>
<keyword evidence="4" id="KW-0560">Oxidoreductase</keyword>
<dbReference type="InterPro" id="IPR017941">
    <property type="entry name" value="Rieske_2Fe-2S"/>
</dbReference>
<evidence type="ECO:0000256" key="2">
    <source>
        <dbReference type="ARBA" id="ARBA00022714"/>
    </source>
</evidence>
<evidence type="ECO:0000259" key="7">
    <source>
        <dbReference type="PROSITE" id="PS51296"/>
    </source>
</evidence>
<organism evidence="8 9">
    <name type="scientific">Mycolicibacter engbaekii</name>
    <dbReference type="NCBI Taxonomy" id="188915"/>
    <lineage>
        <taxon>Bacteria</taxon>
        <taxon>Bacillati</taxon>
        <taxon>Actinomycetota</taxon>
        <taxon>Actinomycetes</taxon>
        <taxon>Mycobacteriales</taxon>
        <taxon>Mycobacteriaceae</taxon>
        <taxon>Mycolicibacter</taxon>
    </lineage>
</organism>
<dbReference type="Proteomes" id="UP000193465">
    <property type="component" value="Unassembled WGS sequence"/>
</dbReference>
<dbReference type="InterPro" id="IPR036922">
    <property type="entry name" value="Rieske_2Fe-2S_sf"/>
</dbReference>
<dbReference type="Gene3D" id="2.102.10.10">
    <property type="entry name" value="Rieske [2Fe-2S] iron-sulphur domain"/>
    <property type="match status" value="1"/>
</dbReference>
<dbReference type="GO" id="GO:0051537">
    <property type="term" value="F:2 iron, 2 sulfur cluster binding"/>
    <property type="evidence" value="ECO:0007669"/>
    <property type="project" value="UniProtKB-KW"/>
</dbReference>
<evidence type="ECO:0000313" key="8">
    <source>
        <dbReference type="EMBL" id="ORV46899.1"/>
    </source>
</evidence>
<evidence type="ECO:0000256" key="5">
    <source>
        <dbReference type="ARBA" id="ARBA00023004"/>
    </source>
</evidence>
<sequence length="464" mass="52009">MPATRSGEWLDPASGLGLGLDDIPPGTFNMTISTDRYTCPQYAAREREAIWMRSWQIVGRVDELPKPGDWKTYRIFDQSFIVVRGKDGALRGFVNACRHRGNALCTAETGNAKRGFLCQYHLWSYDLEGKLKGLLRESLAGPIDKTQNSLLAVSVDTFAGFIFLNPNPEATPLREYLGDDVIELIEPYNIDQFTTVMDVTETIECNWKVVMDAFEEGYHINGIHPQLLQVLHINPLTARYRFFENHCVAVAPFEVAGAAVQDQIEGMLSLPETFPGTAAVIPRFQELLAPYQAADGKVTFPDGVTARILLQQATRDVLTGMGLDVSALTDDQMVDNQGWVLFPNYFMTVRAGECHVIMSAPHLDGDPNRCIWHVASYMYLPEEFRDAVRAEAIVVDTPGSYKYFEALQQDYEQMPRQQKGLRNTRLSHMSLVKEEVVIAHFHSVVDRHMAQATDAPQVASEVTA</sequence>
<evidence type="ECO:0000256" key="3">
    <source>
        <dbReference type="ARBA" id="ARBA00022723"/>
    </source>
</evidence>
<dbReference type="GO" id="GO:0004497">
    <property type="term" value="F:monooxygenase activity"/>
    <property type="evidence" value="ECO:0007669"/>
    <property type="project" value="UniProtKB-ARBA"/>
</dbReference>
<keyword evidence="5" id="KW-0408">Iron</keyword>
<dbReference type="Pfam" id="PF00355">
    <property type="entry name" value="Rieske"/>
    <property type="match status" value="1"/>
</dbReference>
<reference evidence="8 9" key="1">
    <citation type="submission" date="2016-01" db="EMBL/GenBank/DDBJ databases">
        <title>The new phylogeny of the genus Mycobacterium.</title>
        <authorList>
            <person name="Tarcisio F."/>
            <person name="Conor M."/>
            <person name="Antonella G."/>
            <person name="Elisabetta G."/>
            <person name="Giulia F.S."/>
            <person name="Sara T."/>
            <person name="Anna F."/>
            <person name="Clotilde B."/>
            <person name="Roberto B."/>
            <person name="Veronica D.S."/>
            <person name="Fabio R."/>
            <person name="Monica P."/>
            <person name="Olivier J."/>
            <person name="Enrico T."/>
            <person name="Nicola S."/>
        </authorList>
    </citation>
    <scope>NUCLEOTIDE SEQUENCE [LARGE SCALE GENOMIC DNA]</scope>
    <source>
        <strain evidence="8 9">ATCC 27353</strain>
    </source>
</reference>
<dbReference type="PROSITE" id="PS51296">
    <property type="entry name" value="RIESKE"/>
    <property type="match status" value="1"/>
</dbReference>
<dbReference type="GO" id="GO:0005506">
    <property type="term" value="F:iron ion binding"/>
    <property type="evidence" value="ECO:0007669"/>
    <property type="project" value="InterPro"/>
</dbReference>
<dbReference type="PRINTS" id="PR00090">
    <property type="entry name" value="RNGDIOXGNASE"/>
</dbReference>
<keyword evidence="6" id="KW-0411">Iron-sulfur</keyword>
<dbReference type="PANTHER" id="PTHR43756:SF5">
    <property type="entry name" value="CHOLINE MONOOXYGENASE, CHLOROPLASTIC"/>
    <property type="match status" value="1"/>
</dbReference>
<comment type="caution">
    <text evidence="8">The sequence shown here is derived from an EMBL/GenBank/DDBJ whole genome shotgun (WGS) entry which is preliminary data.</text>
</comment>
<evidence type="ECO:0000256" key="6">
    <source>
        <dbReference type="ARBA" id="ARBA00023014"/>
    </source>
</evidence>
<dbReference type="InterPro" id="IPR001663">
    <property type="entry name" value="Rng_hydr_dOase-A"/>
</dbReference>
<dbReference type="RefSeq" id="WP_085128681.1">
    <property type="nucleotide sequence ID" value="NZ_LQOT01000034.1"/>
</dbReference>
<dbReference type="CDD" id="cd08882">
    <property type="entry name" value="RHO_alpha_C_MupW-like"/>
    <property type="match status" value="1"/>
</dbReference>
<keyword evidence="2" id="KW-0001">2Fe-2S</keyword>
<dbReference type="Pfam" id="PF00848">
    <property type="entry name" value="Ring_hydroxyl_A"/>
    <property type="match status" value="1"/>
</dbReference>
<dbReference type="SUPFAM" id="SSF50022">
    <property type="entry name" value="ISP domain"/>
    <property type="match status" value="1"/>
</dbReference>
<accession>A0A1X1TR24</accession>
<name>A0A1X1TR24_9MYCO</name>
<dbReference type="CDD" id="cd03469">
    <property type="entry name" value="Rieske_RO_Alpha_N"/>
    <property type="match status" value="1"/>
</dbReference>
<keyword evidence="9" id="KW-1185">Reference proteome</keyword>
<evidence type="ECO:0000313" key="9">
    <source>
        <dbReference type="Proteomes" id="UP000193465"/>
    </source>
</evidence>
<dbReference type="Gene3D" id="3.90.380.10">
    <property type="entry name" value="Naphthalene 1,2-dioxygenase Alpha Subunit, Chain A, domain 1"/>
    <property type="match status" value="1"/>
</dbReference>
<dbReference type="InterPro" id="IPR015879">
    <property type="entry name" value="Ring_hydroxy_dOase_asu_C_dom"/>
</dbReference>
<dbReference type="GO" id="GO:0016705">
    <property type="term" value="F:oxidoreductase activity, acting on paired donors, with incorporation or reduction of molecular oxygen"/>
    <property type="evidence" value="ECO:0007669"/>
    <property type="project" value="UniProtKB-ARBA"/>
</dbReference>
<dbReference type="PANTHER" id="PTHR43756">
    <property type="entry name" value="CHOLINE MONOOXYGENASE, CHLOROPLASTIC"/>
    <property type="match status" value="1"/>
</dbReference>
<dbReference type="EMBL" id="LQOT01000034">
    <property type="protein sequence ID" value="ORV46899.1"/>
    <property type="molecule type" value="Genomic_DNA"/>
</dbReference>
<gene>
    <name evidence="8" type="ORF">AWC02_00530</name>
</gene>
<dbReference type="STRING" id="188915.AWC02_00530"/>
<feature type="domain" description="Rieske" evidence="7">
    <location>
        <begin position="55"/>
        <end position="164"/>
    </location>
</feature>
<keyword evidence="3" id="KW-0479">Metal-binding</keyword>
<proteinExistence type="predicted"/>
<protein>
    <submittedName>
        <fullName evidence="8">(2Fe-2S)-binding protein</fullName>
    </submittedName>
</protein>